<dbReference type="Pfam" id="PF01903">
    <property type="entry name" value="CbiX"/>
    <property type="match status" value="1"/>
</dbReference>
<keyword evidence="2" id="KW-0456">Lyase</keyword>
<gene>
    <name evidence="3" type="ORF">IPJ38_06090</name>
</gene>
<dbReference type="InterPro" id="IPR002762">
    <property type="entry name" value="CbiX-like"/>
</dbReference>
<evidence type="ECO:0000313" key="3">
    <source>
        <dbReference type="EMBL" id="MBK7414743.1"/>
    </source>
</evidence>
<dbReference type="Gene3D" id="3.40.50.1400">
    <property type="match status" value="1"/>
</dbReference>
<evidence type="ECO:0000256" key="1">
    <source>
        <dbReference type="ARBA" id="ARBA00022723"/>
    </source>
</evidence>
<name>A0A935JVU0_9RHOO</name>
<dbReference type="GO" id="GO:0016829">
    <property type="term" value="F:lyase activity"/>
    <property type="evidence" value="ECO:0007669"/>
    <property type="project" value="UniProtKB-KW"/>
</dbReference>
<evidence type="ECO:0000256" key="2">
    <source>
        <dbReference type="ARBA" id="ARBA00023239"/>
    </source>
</evidence>
<accession>A0A935JVU0</accession>
<keyword evidence="1" id="KW-0479">Metal-binding</keyword>
<dbReference type="InterPro" id="IPR050963">
    <property type="entry name" value="Sirohydro_Cobaltochel/CbiX"/>
</dbReference>
<sequence>MKTALILFAHGARDPEWANPMRRVQAAIRQRVSDMPVELAFLEFLTPNLPEAAAQLVTQGCEKIVVMPMFIARGGHLKNDLPGIIELLRSTYPTVEFSLGGAIGEDEMVVQAMAVATLKFSGTEFA</sequence>
<dbReference type="SUPFAM" id="SSF53800">
    <property type="entry name" value="Chelatase"/>
    <property type="match status" value="1"/>
</dbReference>
<dbReference type="PANTHER" id="PTHR33542:SF5">
    <property type="entry name" value="FERROCHELATASE CHE1"/>
    <property type="match status" value="1"/>
</dbReference>
<dbReference type="GO" id="GO:0046872">
    <property type="term" value="F:metal ion binding"/>
    <property type="evidence" value="ECO:0007669"/>
    <property type="project" value="UniProtKB-KW"/>
</dbReference>
<dbReference type="PANTHER" id="PTHR33542">
    <property type="entry name" value="SIROHYDROCHLORIN FERROCHELATASE, CHLOROPLASTIC"/>
    <property type="match status" value="1"/>
</dbReference>
<reference evidence="3 4" key="1">
    <citation type="submission" date="2020-10" db="EMBL/GenBank/DDBJ databases">
        <title>Connecting structure to function with the recovery of over 1000 high-quality activated sludge metagenome-assembled genomes encoding full-length rRNA genes using long-read sequencing.</title>
        <authorList>
            <person name="Singleton C.M."/>
            <person name="Petriglieri F."/>
            <person name="Kristensen J.M."/>
            <person name="Kirkegaard R.H."/>
            <person name="Michaelsen T.Y."/>
            <person name="Andersen M.H."/>
            <person name="Karst S.M."/>
            <person name="Dueholm M.S."/>
            <person name="Nielsen P.H."/>
            <person name="Albertsen M."/>
        </authorList>
    </citation>
    <scope>NUCLEOTIDE SEQUENCE [LARGE SCALE GENOMIC DNA]</scope>
    <source>
        <strain evidence="3">EsbW_18-Q3-R4-48_BATAC.463</strain>
    </source>
</reference>
<organism evidence="3 4">
    <name type="scientific">Candidatus Dechloromonas phosphorivorans</name>
    <dbReference type="NCBI Taxonomy" id="2899244"/>
    <lineage>
        <taxon>Bacteria</taxon>
        <taxon>Pseudomonadati</taxon>
        <taxon>Pseudomonadota</taxon>
        <taxon>Betaproteobacteria</taxon>
        <taxon>Rhodocyclales</taxon>
        <taxon>Azonexaceae</taxon>
        <taxon>Dechloromonas</taxon>
    </lineage>
</organism>
<dbReference type="AlphaFoldDB" id="A0A935JVU0"/>
<comment type="caution">
    <text evidence="3">The sequence shown here is derived from an EMBL/GenBank/DDBJ whole genome shotgun (WGS) entry which is preliminary data.</text>
</comment>
<evidence type="ECO:0000313" key="4">
    <source>
        <dbReference type="Proteomes" id="UP000739411"/>
    </source>
</evidence>
<dbReference type="Proteomes" id="UP000739411">
    <property type="component" value="Unassembled WGS sequence"/>
</dbReference>
<protein>
    <submittedName>
        <fullName evidence="3">CbiX/SirB N-terminal domain-containing protein</fullName>
    </submittedName>
</protein>
<proteinExistence type="predicted"/>
<dbReference type="EMBL" id="JADJMS010000012">
    <property type="protein sequence ID" value="MBK7414743.1"/>
    <property type="molecule type" value="Genomic_DNA"/>
</dbReference>
<dbReference type="CDD" id="cd03416">
    <property type="entry name" value="CbiX_SirB_N"/>
    <property type="match status" value="1"/>
</dbReference>